<organism evidence="1">
    <name type="scientific">hydrothermal vent metagenome</name>
    <dbReference type="NCBI Taxonomy" id="652676"/>
    <lineage>
        <taxon>unclassified sequences</taxon>
        <taxon>metagenomes</taxon>
        <taxon>ecological metagenomes</taxon>
    </lineage>
</organism>
<sequence>VVPFSVPVLIAGYVGFVADLREAVVVAAVVGEDFTWLAGLVQAELFGAVPVERKIFTELSAALFEGGTFEGNVAAFVVDVVNGSVV</sequence>
<accession>A0A3B0Z9D5</accession>
<gene>
    <name evidence="1" type="ORF">MNBD_GAMMA16-712</name>
</gene>
<dbReference type="AlphaFoldDB" id="A0A3B0Z9D5"/>
<feature type="non-terminal residue" evidence="1">
    <location>
        <position position="1"/>
    </location>
</feature>
<name>A0A3B0Z9D5_9ZZZZ</name>
<reference evidence="1" key="1">
    <citation type="submission" date="2018-06" db="EMBL/GenBank/DDBJ databases">
        <authorList>
            <person name="Zhirakovskaya E."/>
        </authorList>
    </citation>
    <scope>NUCLEOTIDE SEQUENCE</scope>
</reference>
<dbReference type="EMBL" id="UOFO01000034">
    <property type="protein sequence ID" value="VAW84077.1"/>
    <property type="molecule type" value="Genomic_DNA"/>
</dbReference>
<evidence type="ECO:0000313" key="1">
    <source>
        <dbReference type="EMBL" id="VAW84077.1"/>
    </source>
</evidence>
<protein>
    <submittedName>
        <fullName evidence="1">Uncharacterized protein</fullName>
    </submittedName>
</protein>
<proteinExistence type="predicted"/>